<reference evidence="2 3" key="1">
    <citation type="submission" date="2020-03" db="EMBL/GenBank/DDBJ databases">
        <authorList>
            <person name="Sun Q."/>
        </authorList>
    </citation>
    <scope>NUCLEOTIDE SEQUENCE [LARGE SCALE GENOMIC DNA]</scope>
    <source>
        <strain evidence="2 3">JC162</strain>
    </source>
</reference>
<dbReference type="GO" id="GO:0004392">
    <property type="term" value="F:heme oxygenase (decyclizing) activity"/>
    <property type="evidence" value="ECO:0007669"/>
    <property type="project" value="InterPro"/>
</dbReference>
<feature type="compositionally biased region" description="Basic and acidic residues" evidence="1">
    <location>
        <begin position="19"/>
        <end position="30"/>
    </location>
</feature>
<dbReference type="Proteomes" id="UP000548582">
    <property type="component" value="Unassembled WGS sequence"/>
</dbReference>
<evidence type="ECO:0000313" key="2">
    <source>
        <dbReference type="EMBL" id="NMJ43381.1"/>
    </source>
</evidence>
<keyword evidence="3" id="KW-1185">Reference proteome</keyword>
<dbReference type="RefSeq" id="WP_170055579.1">
    <property type="nucleotide sequence ID" value="NZ_JABBKX010000007.1"/>
</dbReference>
<organism evidence="2 3">
    <name type="scientific">Neoroseomonas marina</name>
    <dbReference type="NCBI Taxonomy" id="1232220"/>
    <lineage>
        <taxon>Bacteria</taxon>
        <taxon>Pseudomonadati</taxon>
        <taxon>Pseudomonadota</taxon>
        <taxon>Alphaproteobacteria</taxon>
        <taxon>Acetobacterales</taxon>
        <taxon>Acetobacteraceae</taxon>
        <taxon>Neoroseomonas</taxon>
    </lineage>
</organism>
<dbReference type="SUPFAM" id="SSF48613">
    <property type="entry name" value="Heme oxygenase-like"/>
    <property type="match status" value="1"/>
</dbReference>
<dbReference type="EMBL" id="JABBKX010000007">
    <property type="protein sequence ID" value="NMJ43381.1"/>
    <property type="molecule type" value="Genomic_DNA"/>
</dbReference>
<name>A0A848EG09_9PROT</name>
<dbReference type="InterPro" id="IPR016053">
    <property type="entry name" value="Haem_Oase-like"/>
</dbReference>
<dbReference type="Gene3D" id="1.20.910.10">
    <property type="entry name" value="Heme oxygenase-like"/>
    <property type="match status" value="1"/>
</dbReference>
<dbReference type="InterPro" id="IPR016084">
    <property type="entry name" value="Haem_Oase-like_multi-hlx"/>
</dbReference>
<dbReference type="AlphaFoldDB" id="A0A848EG09"/>
<protein>
    <submittedName>
        <fullName evidence="2">Biliverdin-producing heme oxygenase</fullName>
    </submittedName>
</protein>
<dbReference type="CDD" id="cd19166">
    <property type="entry name" value="HemeO-bac"/>
    <property type="match status" value="1"/>
</dbReference>
<proteinExistence type="predicted"/>
<dbReference type="Pfam" id="PF01126">
    <property type="entry name" value="Heme_oxygenase"/>
    <property type="match status" value="1"/>
</dbReference>
<evidence type="ECO:0000313" key="3">
    <source>
        <dbReference type="Proteomes" id="UP000548582"/>
    </source>
</evidence>
<evidence type="ECO:0000256" key="1">
    <source>
        <dbReference type="SAM" id="MobiDB-lite"/>
    </source>
</evidence>
<sequence length="207" mass="21831">MDGATAAPASRRPGLARRALRDGTRLQHERMHVHPRLRRLEDGSIGREDYGTLLLDFLRFHSAVEARLAQGPDPAPVGIELAAHRRSDQLRDDLAALGVPVPDPMAPVDGLAVPRSIAAALGYLYVTEGSRLGGRVLAKALDGILPAGCPAGRRFLSGDGLCGNRGWAAFCDVLDAAGDTPGRRVAMIESAQAAFAALEACLAVGRQ</sequence>
<dbReference type="GO" id="GO:0006788">
    <property type="term" value="P:heme oxidation"/>
    <property type="evidence" value="ECO:0007669"/>
    <property type="project" value="InterPro"/>
</dbReference>
<comment type="caution">
    <text evidence="2">The sequence shown here is derived from an EMBL/GenBank/DDBJ whole genome shotgun (WGS) entry which is preliminary data.</text>
</comment>
<accession>A0A848EG09</accession>
<feature type="region of interest" description="Disordered" evidence="1">
    <location>
        <begin position="1"/>
        <end position="30"/>
    </location>
</feature>
<gene>
    <name evidence="2" type="ORF">GWK16_19185</name>
</gene>